<dbReference type="AlphaFoldDB" id="A0A397T1W1"/>
<keyword evidence="2 5" id="KW-0812">Transmembrane</keyword>
<dbReference type="InterPro" id="IPR002293">
    <property type="entry name" value="AA/rel_permease1"/>
</dbReference>
<dbReference type="OrthoDB" id="10062876at2759"/>
<sequence length="517" mass="58823">MALQLENTDTDSINLPSRKKLLGTAYGMGMNVNNIIGAGIFATPGIVWKQVKSPSIVVLLWTIGGIVSLCGSLIYSELGVIHRESGGETLYLSKAYPRPYQMASYVFSFMFIFIIRPGIICAVLASGAQYAWYAFEGVSPNLTSNGWKSNFEPYWILKLIAIALLLIITSYHMLSNKWANRINHGLTIIKTIMIIIIALSGISKYHNTQNWKKPLESDSESSGLNSYSVAIIEIFFSYNGWNTLNFSLDEFRNPEKRLKLSNTYSVGIVSLLYLMVNVAFITALPQDYIINTNTEDFNETIAADFFLSIFNNRTVARIFSFFVVLSAIGTAATSVWSGSRVIVSAAKSNFFPIFSYELQNWNDYFNTPINALIAQFIWCSFFILIVGSCVEADNFILFTSIAMFSSWIFYIFTSYGLLVTRKRLNYEPKIFLSIITYFFIISGFGIIILSFFFIERSQISYIHNISFILITFISLIVGIFFWFILFYRPHLKDQERREMNNQINTQVRIILAESSKE</sequence>
<proteinExistence type="predicted"/>
<evidence type="ECO:0000313" key="6">
    <source>
        <dbReference type="EMBL" id="RIA92143.1"/>
    </source>
</evidence>
<dbReference type="STRING" id="658196.A0A397T1W1"/>
<evidence type="ECO:0000256" key="3">
    <source>
        <dbReference type="ARBA" id="ARBA00022989"/>
    </source>
</evidence>
<gene>
    <name evidence="6" type="ORF">C1645_765867</name>
</gene>
<keyword evidence="7" id="KW-1185">Reference proteome</keyword>
<protein>
    <submittedName>
        <fullName evidence="6">Amino acid/polyamine transporter I</fullName>
    </submittedName>
</protein>
<feature type="transmembrane region" description="Helical" evidence="5">
    <location>
        <begin position="430"/>
        <end position="453"/>
    </location>
</feature>
<feature type="transmembrane region" description="Helical" evidence="5">
    <location>
        <begin position="21"/>
        <end position="46"/>
    </location>
</feature>
<feature type="transmembrane region" description="Helical" evidence="5">
    <location>
        <begin position="186"/>
        <end position="206"/>
    </location>
</feature>
<feature type="transmembrane region" description="Helical" evidence="5">
    <location>
        <begin position="58"/>
        <end position="81"/>
    </location>
</feature>
<keyword evidence="3 5" id="KW-1133">Transmembrane helix</keyword>
<feature type="transmembrane region" description="Helical" evidence="5">
    <location>
        <begin position="155"/>
        <end position="174"/>
    </location>
</feature>
<feature type="transmembrane region" description="Helical" evidence="5">
    <location>
        <begin position="465"/>
        <end position="487"/>
    </location>
</feature>
<comment type="subcellular location">
    <subcellularLocation>
        <location evidence="1">Membrane</location>
        <topology evidence="1">Multi-pass membrane protein</topology>
    </subcellularLocation>
</comment>
<dbReference type="Pfam" id="PF13520">
    <property type="entry name" value="AA_permease_2"/>
    <property type="match status" value="1"/>
</dbReference>
<dbReference type="EMBL" id="QKYT01000134">
    <property type="protein sequence ID" value="RIA92143.1"/>
    <property type="molecule type" value="Genomic_DNA"/>
</dbReference>
<dbReference type="GO" id="GO:0015179">
    <property type="term" value="F:L-amino acid transmembrane transporter activity"/>
    <property type="evidence" value="ECO:0007669"/>
    <property type="project" value="TreeGrafter"/>
</dbReference>
<dbReference type="PANTHER" id="PTHR11785:SF353">
    <property type="entry name" value="METHIONINE TRANSPORTER (EUROFUNG)"/>
    <property type="match status" value="1"/>
</dbReference>
<dbReference type="GO" id="GO:0016020">
    <property type="term" value="C:membrane"/>
    <property type="evidence" value="ECO:0007669"/>
    <property type="project" value="UniProtKB-SubCell"/>
</dbReference>
<keyword evidence="4 5" id="KW-0472">Membrane</keyword>
<organism evidence="6 7">
    <name type="scientific">Glomus cerebriforme</name>
    <dbReference type="NCBI Taxonomy" id="658196"/>
    <lineage>
        <taxon>Eukaryota</taxon>
        <taxon>Fungi</taxon>
        <taxon>Fungi incertae sedis</taxon>
        <taxon>Mucoromycota</taxon>
        <taxon>Glomeromycotina</taxon>
        <taxon>Glomeromycetes</taxon>
        <taxon>Glomerales</taxon>
        <taxon>Glomeraceae</taxon>
        <taxon>Glomus</taxon>
    </lineage>
</organism>
<accession>A0A397T1W1</accession>
<dbReference type="InterPro" id="IPR050598">
    <property type="entry name" value="AminoAcid_Transporter"/>
</dbReference>
<dbReference type="Gene3D" id="1.20.1740.10">
    <property type="entry name" value="Amino acid/polyamine transporter I"/>
    <property type="match status" value="1"/>
</dbReference>
<dbReference type="PIRSF" id="PIRSF006060">
    <property type="entry name" value="AA_transporter"/>
    <property type="match status" value="1"/>
</dbReference>
<reference evidence="6 7" key="1">
    <citation type="submission" date="2018-06" db="EMBL/GenBank/DDBJ databases">
        <title>Comparative genomics reveals the genomic features of Rhizophagus irregularis, R. cerebriforme, R. diaphanum and Gigaspora rosea, and their symbiotic lifestyle signature.</title>
        <authorList>
            <person name="Morin E."/>
            <person name="San Clemente H."/>
            <person name="Chen E.C.H."/>
            <person name="De La Providencia I."/>
            <person name="Hainaut M."/>
            <person name="Kuo A."/>
            <person name="Kohler A."/>
            <person name="Murat C."/>
            <person name="Tang N."/>
            <person name="Roy S."/>
            <person name="Loubradou J."/>
            <person name="Henrissat B."/>
            <person name="Grigoriev I.V."/>
            <person name="Corradi N."/>
            <person name="Roux C."/>
            <person name="Martin F.M."/>
        </authorList>
    </citation>
    <scope>NUCLEOTIDE SEQUENCE [LARGE SCALE GENOMIC DNA]</scope>
    <source>
        <strain evidence="6 7">DAOM 227022</strain>
    </source>
</reference>
<feature type="transmembrane region" description="Helical" evidence="5">
    <location>
        <begin position="394"/>
        <end position="418"/>
    </location>
</feature>
<evidence type="ECO:0000256" key="5">
    <source>
        <dbReference type="SAM" id="Phobius"/>
    </source>
</evidence>
<dbReference type="PANTHER" id="PTHR11785">
    <property type="entry name" value="AMINO ACID TRANSPORTER"/>
    <property type="match status" value="1"/>
</dbReference>
<feature type="transmembrane region" description="Helical" evidence="5">
    <location>
        <begin position="318"/>
        <end position="343"/>
    </location>
</feature>
<evidence type="ECO:0000256" key="4">
    <source>
        <dbReference type="ARBA" id="ARBA00023136"/>
    </source>
</evidence>
<evidence type="ECO:0000313" key="7">
    <source>
        <dbReference type="Proteomes" id="UP000265703"/>
    </source>
</evidence>
<evidence type="ECO:0000256" key="2">
    <source>
        <dbReference type="ARBA" id="ARBA00022692"/>
    </source>
</evidence>
<name>A0A397T1W1_9GLOM</name>
<feature type="transmembrane region" description="Helical" evidence="5">
    <location>
        <begin position="364"/>
        <end position="388"/>
    </location>
</feature>
<evidence type="ECO:0000256" key="1">
    <source>
        <dbReference type="ARBA" id="ARBA00004141"/>
    </source>
</evidence>
<dbReference type="Proteomes" id="UP000265703">
    <property type="component" value="Unassembled WGS sequence"/>
</dbReference>
<feature type="transmembrane region" description="Helical" evidence="5">
    <location>
        <begin position="102"/>
        <end position="135"/>
    </location>
</feature>
<feature type="transmembrane region" description="Helical" evidence="5">
    <location>
        <begin position="264"/>
        <end position="284"/>
    </location>
</feature>
<comment type="caution">
    <text evidence="6">The sequence shown here is derived from an EMBL/GenBank/DDBJ whole genome shotgun (WGS) entry which is preliminary data.</text>
</comment>
<feature type="transmembrane region" description="Helical" evidence="5">
    <location>
        <begin position="226"/>
        <end position="244"/>
    </location>
</feature>